<comment type="caution">
    <text evidence="1">The sequence shown here is derived from an EMBL/GenBank/DDBJ whole genome shotgun (WGS) entry which is preliminary data.</text>
</comment>
<dbReference type="Proteomes" id="UP000828251">
    <property type="component" value="Unassembled WGS sequence"/>
</dbReference>
<dbReference type="OrthoDB" id="1749397at2759"/>
<feature type="non-terminal residue" evidence="1">
    <location>
        <position position="1"/>
    </location>
</feature>
<dbReference type="EMBL" id="JAIQCV010000008">
    <property type="protein sequence ID" value="KAH1073023.1"/>
    <property type="molecule type" value="Genomic_DNA"/>
</dbReference>
<protein>
    <submittedName>
        <fullName evidence="1">Uncharacterized protein</fullName>
    </submittedName>
</protein>
<reference evidence="1 2" key="1">
    <citation type="journal article" date="2021" name="Plant Biotechnol. J.">
        <title>Multi-omics assisted identification of the key and species-specific regulatory components of drought-tolerant mechanisms in Gossypium stocksii.</title>
        <authorList>
            <person name="Yu D."/>
            <person name="Ke L."/>
            <person name="Zhang D."/>
            <person name="Wu Y."/>
            <person name="Sun Y."/>
            <person name="Mei J."/>
            <person name="Sun J."/>
            <person name="Sun Y."/>
        </authorList>
    </citation>
    <scope>NUCLEOTIDE SEQUENCE [LARGE SCALE GENOMIC DNA]</scope>
    <source>
        <strain evidence="2">cv. E1</strain>
        <tissue evidence="1">Leaf</tissue>
    </source>
</reference>
<gene>
    <name evidence="1" type="ORF">J1N35_025351</name>
</gene>
<organism evidence="1 2">
    <name type="scientific">Gossypium stocksii</name>
    <dbReference type="NCBI Taxonomy" id="47602"/>
    <lineage>
        <taxon>Eukaryota</taxon>
        <taxon>Viridiplantae</taxon>
        <taxon>Streptophyta</taxon>
        <taxon>Embryophyta</taxon>
        <taxon>Tracheophyta</taxon>
        <taxon>Spermatophyta</taxon>
        <taxon>Magnoliopsida</taxon>
        <taxon>eudicotyledons</taxon>
        <taxon>Gunneridae</taxon>
        <taxon>Pentapetalae</taxon>
        <taxon>rosids</taxon>
        <taxon>malvids</taxon>
        <taxon>Malvales</taxon>
        <taxon>Malvaceae</taxon>
        <taxon>Malvoideae</taxon>
        <taxon>Gossypium</taxon>
    </lineage>
</organism>
<evidence type="ECO:0000313" key="1">
    <source>
        <dbReference type="EMBL" id="KAH1073023.1"/>
    </source>
</evidence>
<proteinExistence type="predicted"/>
<name>A0A9D3ZY67_9ROSI</name>
<accession>A0A9D3ZY67</accession>
<sequence length="57" mass="6396">TISVPSQFLVDSSGQVVENHAFLAHNQQEKLLASWLFSTLCDEVLVYLTSARMSRDI</sequence>
<keyword evidence="2" id="KW-1185">Reference proteome</keyword>
<dbReference type="AlphaFoldDB" id="A0A9D3ZY67"/>
<evidence type="ECO:0000313" key="2">
    <source>
        <dbReference type="Proteomes" id="UP000828251"/>
    </source>
</evidence>